<reference evidence="2" key="1">
    <citation type="submission" date="2025-08" db="UniProtKB">
        <authorList>
            <consortium name="Ensembl"/>
        </authorList>
    </citation>
    <scope>IDENTIFICATION</scope>
</reference>
<dbReference type="STRING" id="28743.ENSCVAP00000029728"/>
<dbReference type="GO" id="GO:0042981">
    <property type="term" value="P:regulation of apoptotic process"/>
    <property type="evidence" value="ECO:0007669"/>
    <property type="project" value="InterPro"/>
</dbReference>
<dbReference type="Pfam" id="PF00619">
    <property type="entry name" value="CARD"/>
    <property type="match status" value="1"/>
</dbReference>
<dbReference type="AlphaFoldDB" id="A0A3Q2EBA8"/>
<reference evidence="2" key="2">
    <citation type="submission" date="2025-09" db="UniProtKB">
        <authorList>
            <consortium name="Ensembl"/>
        </authorList>
    </citation>
    <scope>IDENTIFICATION</scope>
</reference>
<sequence length="83" mass="9391">MAQQLLFSLFEEISKATLDQLQDKLLEKKVLTDNEMEVDSMVRGDKARYVIDTVRKKGQKASSTMIAALCDLDPCLAEELKLK</sequence>
<evidence type="ECO:0000313" key="2">
    <source>
        <dbReference type="Ensembl" id="ENSCVAP00000029728.1"/>
    </source>
</evidence>
<proteinExistence type="predicted"/>
<protein>
    <recommendedName>
        <fullName evidence="1">CARD domain-containing protein</fullName>
    </recommendedName>
</protein>
<feature type="domain" description="CARD" evidence="1">
    <location>
        <begin position="1"/>
        <end position="83"/>
    </location>
</feature>
<dbReference type="GeneTree" id="ENSGT01120000274756"/>
<dbReference type="Proteomes" id="UP000265020">
    <property type="component" value="Unassembled WGS sequence"/>
</dbReference>
<dbReference type="OMA" id="NPYCCRE"/>
<evidence type="ECO:0000259" key="1">
    <source>
        <dbReference type="PROSITE" id="PS50209"/>
    </source>
</evidence>
<keyword evidence="3" id="KW-1185">Reference proteome</keyword>
<dbReference type="InterPro" id="IPR011029">
    <property type="entry name" value="DEATH-like_dom_sf"/>
</dbReference>
<accession>A0A3Q2EBA8</accession>
<dbReference type="Gene3D" id="1.10.533.10">
    <property type="entry name" value="Death Domain, Fas"/>
    <property type="match status" value="1"/>
</dbReference>
<dbReference type="PROSITE" id="PS50209">
    <property type="entry name" value="CARD"/>
    <property type="match status" value="1"/>
</dbReference>
<name>A0A3Q2EBA8_CYPVA</name>
<dbReference type="InterPro" id="IPR001315">
    <property type="entry name" value="CARD"/>
</dbReference>
<dbReference type="Ensembl" id="ENSCVAT00000022983.1">
    <property type="protein sequence ID" value="ENSCVAP00000029728.1"/>
    <property type="gene ID" value="ENSCVAG00000017743.1"/>
</dbReference>
<dbReference type="SUPFAM" id="SSF47986">
    <property type="entry name" value="DEATH domain"/>
    <property type="match status" value="1"/>
</dbReference>
<evidence type="ECO:0000313" key="3">
    <source>
        <dbReference type="Proteomes" id="UP000265020"/>
    </source>
</evidence>
<organism evidence="2 3">
    <name type="scientific">Cyprinodon variegatus</name>
    <name type="common">Sheepshead minnow</name>
    <dbReference type="NCBI Taxonomy" id="28743"/>
    <lineage>
        <taxon>Eukaryota</taxon>
        <taxon>Metazoa</taxon>
        <taxon>Chordata</taxon>
        <taxon>Craniata</taxon>
        <taxon>Vertebrata</taxon>
        <taxon>Euteleostomi</taxon>
        <taxon>Actinopterygii</taxon>
        <taxon>Neopterygii</taxon>
        <taxon>Teleostei</taxon>
        <taxon>Neoteleostei</taxon>
        <taxon>Acanthomorphata</taxon>
        <taxon>Ovalentaria</taxon>
        <taxon>Atherinomorphae</taxon>
        <taxon>Cyprinodontiformes</taxon>
        <taxon>Cyprinodontidae</taxon>
        <taxon>Cyprinodon</taxon>
    </lineage>
</organism>